<organism evidence="3 4">
    <name type="scientific">Bagarius yarrelli</name>
    <name type="common">Goonch</name>
    <name type="synonym">Bagrus yarrelli</name>
    <dbReference type="NCBI Taxonomy" id="175774"/>
    <lineage>
        <taxon>Eukaryota</taxon>
        <taxon>Metazoa</taxon>
        <taxon>Chordata</taxon>
        <taxon>Craniata</taxon>
        <taxon>Vertebrata</taxon>
        <taxon>Euteleostomi</taxon>
        <taxon>Actinopterygii</taxon>
        <taxon>Neopterygii</taxon>
        <taxon>Teleostei</taxon>
        <taxon>Ostariophysi</taxon>
        <taxon>Siluriformes</taxon>
        <taxon>Sisoridae</taxon>
        <taxon>Sisorinae</taxon>
        <taxon>Bagarius</taxon>
    </lineage>
</organism>
<evidence type="ECO:0000256" key="1">
    <source>
        <dbReference type="SAM" id="MobiDB-lite"/>
    </source>
</evidence>
<proteinExistence type="predicted"/>
<feature type="signal peptide" evidence="2">
    <location>
        <begin position="1"/>
        <end position="18"/>
    </location>
</feature>
<feature type="compositionally biased region" description="Basic and acidic residues" evidence="1">
    <location>
        <begin position="85"/>
        <end position="96"/>
    </location>
</feature>
<dbReference type="EMBL" id="VCAZ01000067">
    <property type="protein sequence ID" value="TSO47191.1"/>
    <property type="molecule type" value="Genomic_DNA"/>
</dbReference>
<gene>
    <name evidence="3" type="ORF">Baya_10153</name>
</gene>
<evidence type="ECO:0000256" key="2">
    <source>
        <dbReference type="SAM" id="SignalP"/>
    </source>
</evidence>
<dbReference type="AlphaFoldDB" id="A0A556UF39"/>
<protein>
    <submittedName>
        <fullName evidence="3">Uncharacterized protein</fullName>
    </submittedName>
</protein>
<keyword evidence="4" id="KW-1185">Reference proteome</keyword>
<feature type="chain" id="PRO_5022047025" evidence="2">
    <location>
        <begin position="19"/>
        <end position="158"/>
    </location>
</feature>
<keyword evidence="2" id="KW-0732">Signal</keyword>
<evidence type="ECO:0000313" key="3">
    <source>
        <dbReference type="EMBL" id="TSO47191.1"/>
    </source>
</evidence>
<dbReference type="Proteomes" id="UP000319801">
    <property type="component" value="Unassembled WGS sequence"/>
</dbReference>
<sequence length="158" mass="17330">MNLFSAMFLLLMLASLPCEDWQAVKDPHVLTLNRSTTGDIHLSRHCRRQCQTSNGNLCLITSFAGTIRHPIGGKLTRHSLGRNGPTEHDSCPDSHIKDTASPEAKDIFNLSLAFTSKQEIRDLKKSAGLKAVNLTIRAQSTQRSCQTHCGASAFAKTL</sequence>
<accession>A0A556UF39</accession>
<reference evidence="3 4" key="1">
    <citation type="journal article" date="2019" name="Genome Biol. Evol.">
        <title>Whole-Genome Sequencing of the Giant Devil Catfish, Bagarius yarrelli.</title>
        <authorList>
            <person name="Jiang W."/>
            <person name="Lv Y."/>
            <person name="Cheng L."/>
            <person name="Yang K."/>
            <person name="Chao B."/>
            <person name="Wang X."/>
            <person name="Li Y."/>
            <person name="Pan X."/>
            <person name="You X."/>
            <person name="Zhang Y."/>
            <person name="Yang J."/>
            <person name="Li J."/>
            <person name="Zhang X."/>
            <person name="Liu S."/>
            <person name="Sun C."/>
            <person name="Yang J."/>
            <person name="Shi Q."/>
        </authorList>
    </citation>
    <scope>NUCLEOTIDE SEQUENCE [LARGE SCALE GENOMIC DNA]</scope>
    <source>
        <strain evidence="3">JWS20170419001</strain>
        <tissue evidence="3">Muscle</tissue>
    </source>
</reference>
<comment type="caution">
    <text evidence="3">The sequence shown here is derived from an EMBL/GenBank/DDBJ whole genome shotgun (WGS) entry which is preliminary data.</text>
</comment>
<feature type="region of interest" description="Disordered" evidence="1">
    <location>
        <begin position="76"/>
        <end position="96"/>
    </location>
</feature>
<name>A0A556UF39_BAGYA</name>
<evidence type="ECO:0000313" key="4">
    <source>
        <dbReference type="Proteomes" id="UP000319801"/>
    </source>
</evidence>